<evidence type="ECO:0000256" key="3">
    <source>
        <dbReference type="ARBA" id="ARBA00022691"/>
    </source>
</evidence>
<dbReference type="SUPFAM" id="SSF53335">
    <property type="entry name" value="S-adenosyl-L-methionine-dependent methyltransferases"/>
    <property type="match status" value="1"/>
</dbReference>
<dbReference type="GO" id="GO:0008171">
    <property type="term" value="F:O-methyltransferase activity"/>
    <property type="evidence" value="ECO:0007669"/>
    <property type="project" value="InterPro"/>
</dbReference>
<name>A0A255H3Y8_9ACTN</name>
<dbReference type="PANTHER" id="PTHR10509">
    <property type="entry name" value="O-METHYLTRANSFERASE-RELATED"/>
    <property type="match status" value="1"/>
</dbReference>
<keyword evidence="6" id="KW-1185">Reference proteome</keyword>
<gene>
    <name evidence="5" type="ORF">CGZ93_07890</name>
</gene>
<comment type="caution">
    <text evidence="5">The sequence shown here is derived from an EMBL/GenBank/DDBJ whole genome shotgun (WGS) entry which is preliminary data.</text>
</comment>
<dbReference type="AlphaFoldDB" id="A0A255H3Y8"/>
<dbReference type="Gene3D" id="3.40.50.150">
    <property type="entry name" value="Vaccinia Virus protein VP39"/>
    <property type="match status" value="1"/>
</dbReference>
<dbReference type="InterPro" id="IPR050362">
    <property type="entry name" value="Cation-dep_OMT"/>
</dbReference>
<dbReference type="RefSeq" id="WP_094363601.1">
    <property type="nucleotide sequence ID" value="NZ_NMVQ01000011.1"/>
</dbReference>
<feature type="region of interest" description="Disordered" evidence="4">
    <location>
        <begin position="1"/>
        <end position="36"/>
    </location>
</feature>
<keyword evidence="3" id="KW-0949">S-adenosyl-L-methionine</keyword>
<feature type="compositionally biased region" description="Polar residues" evidence="4">
    <location>
        <begin position="1"/>
        <end position="13"/>
    </location>
</feature>
<keyword evidence="1 5" id="KW-0489">Methyltransferase</keyword>
<dbReference type="InterPro" id="IPR029063">
    <property type="entry name" value="SAM-dependent_MTases_sf"/>
</dbReference>
<evidence type="ECO:0000256" key="2">
    <source>
        <dbReference type="ARBA" id="ARBA00022679"/>
    </source>
</evidence>
<evidence type="ECO:0000256" key="1">
    <source>
        <dbReference type="ARBA" id="ARBA00022603"/>
    </source>
</evidence>
<accession>A0A255H3Y8</accession>
<dbReference type="Pfam" id="PF01596">
    <property type="entry name" value="Methyltransf_3"/>
    <property type="match status" value="1"/>
</dbReference>
<dbReference type="OrthoDB" id="4774874at2"/>
<dbReference type="GO" id="GO:0008757">
    <property type="term" value="F:S-adenosylmethionine-dependent methyltransferase activity"/>
    <property type="evidence" value="ECO:0007669"/>
    <property type="project" value="TreeGrafter"/>
</dbReference>
<sequence>MNATQPASSNPRSASGRGKNSAPAPRAASWAYAEEFSPEPTGAADARIEAGALGVTPLSRGTASLITVLARSVQARAVVEIGTSAGVSGLAFFDGMGDQGILTSVDPEHEHQSAARKAFTAAGIPNRRFRLITGQPLDVLPKLSDGAYDMVWVSGDKLEYGEYIDQATRLLRHGGLLLVHNALWSNKIADANNTENETIVIRETLAGISEDESLTATLVPVGDGLLLAVKA</sequence>
<organism evidence="5 6">
    <name type="scientific">Enemella dayhoffiae</name>
    <dbReference type="NCBI Taxonomy" id="2016507"/>
    <lineage>
        <taxon>Bacteria</taxon>
        <taxon>Bacillati</taxon>
        <taxon>Actinomycetota</taxon>
        <taxon>Actinomycetes</taxon>
        <taxon>Propionibacteriales</taxon>
        <taxon>Propionibacteriaceae</taxon>
        <taxon>Enemella</taxon>
    </lineage>
</organism>
<dbReference type="PROSITE" id="PS51682">
    <property type="entry name" value="SAM_OMT_I"/>
    <property type="match status" value="1"/>
</dbReference>
<reference evidence="5 6" key="1">
    <citation type="submission" date="2017-07" db="EMBL/GenBank/DDBJ databases">
        <title>Draft whole genome sequences of clinical Proprionibacteriaceae strains.</title>
        <authorList>
            <person name="Bernier A.-M."/>
            <person name="Bernard K."/>
            <person name="Domingo M.-C."/>
        </authorList>
    </citation>
    <scope>NUCLEOTIDE SEQUENCE [LARGE SCALE GENOMIC DNA]</scope>
    <source>
        <strain evidence="5 6">NML 130396</strain>
    </source>
</reference>
<evidence type="ECO:0000313" key="6">
    <source>
        <dbReference type="Proteomes" id="UP000216311"/>
    </source>
</evidence>
<protein>
    <submittedName>
        <fullName evidence="5">Methyltransferase</fullName>
    </submittedName>
</protein>
<dbReference type="EMBL" id="NMVQ01000011">
    <property type="protein sequence ID" value="OYO22445.1"/>
    <property type="molecule type" value="Genomic_DNA"/>
</dbReference>
<keyword evidence="2 5" id="KW-0808">Transferase</keyword>
<dbReference type="PANTHER" id="PTHR10509:SF85">
    <property type="entry name" value="O-METHYLTRANSFERASE RV1220C-RELATED"/>
    <property type="match status" value="1"/>
</dbReference>
<dbReference type="GO" id="GO:0032259">
    <property type="term" value="P:methylation"/>
    <property type="evidence" value="ECO:0007669"/>
    <property type="project" value="UniProtKB-KW"/>
</dbReference>
<evidence type="ECO:0000313" key="5">
    <source>
        <dbReference type="EMBL" id="OYO22445.1"/>
    </source>
</evidence>
<feature type="compositionally biased region" description="Low complexity" evidence="4">
    <location>
        <begin position="21"/>
        <end position="33"/>
    </location>
</feature>
<dbReference type="InterPro" id="IPR002935">
    <property type="entry name" value="SAM_O-MeTrfase"/>
</dbReference>
<evidence type="ECO:0000256" key="4">
    <source>
        <dbReference type="SAM" id="MobiDB-lite"/>
    </source>
</evidence>
<dbReference type="Proteomes" id="UP000216311">
    <property type="component" value="Unassembled WGS sequence"/>
</dbReference>
<proteinExistence type="predicted"/>